<dbReference type="EMBL" id="CP046172">
    <property type="protein sequence ID" value="QIS11748.1"/>
    <property type="molecule type" value="Genomic_DNA"/>
</dbReference>
<name>A0A6G9YEY5_9NOCA</name>
<dbReference type="InterPro" id="IPR009057">
    <property type="entry name" value="Homeodomain-like_sf"/>
</dbReference>
<evidence type="ECO:0000313" key="5">
    <source>
        <dbReference type="Proteomes" id="UP000503540"/>
    </source>
</evidence>
<protein>
    <submittedName>
        <fullName evidence="4">TetR family transcriptional regulator</fullName>
    </submittedName>
</protein>
<organism evidence="4 5">
    <name type="scientific">Nocardia arthritidis</name>
    <dbReference type="NCBI Taxonomy" id="228602"/>
    <lineage>
        <taxon>Bacteria</taxon>
        <taxon>Bacillati</taxon>
        <taxon>Actinomycetota</taxon>
        <taxon>Actinomycetes</taxon>
        <taxon>Mycobacteriales</taxon>
        <taxon>Nocardiaceae</taxon>
        <taxon>Nocardia</taxon>
    </lineage>
</organism>
<keyword evidence="5" id="KW-1185">Reference proteome</keyword>
<dbReference type="Gene3D" id="1.10.357.10">
    <property type="entry name" value="Tetracycline Repressor, domain 2"/>
    <property type="match status" value="1"/>
</dbReference>
<accession>A0A6G9YEY5</accession>
<dbReference type="InterPro" id="IPR001647">
    <property type="entry name" value="HTH_TetR"/>
</dbReference>
<dbReference type="GO" id="GO:0000976">
    <property type="term" value="F:transcription cis-regulatory region binding"/>
    <property type="evidence" value="ECO:0007669"/>
    <property type="project" value="TreeGrafter"/>
</dbReference>
<dbReference type="Pfam" id="PF00440">
    <property type="entry name" value="TetR_N"/>
    <property type="match status" value="1"/>
</dbReference>
<dbReference type="RefSeq" id="WP_238847340.1">
    <property type="nucleotide sequence ID" value="NZ_CP046172.1"/>
</dbReference>
<evidence type="ECO:0000259" key="3">
    <source>
        <dbReference type="PROSITE" id="PS50977"/>
    </source>
</evidence>
<dbReference type="AlphaFoldDB" id="A0A6G9YEY5"/>
<dbReference type="Proteomes" id="UP000503540">
    <property type="component" value="Chromosome"/>
</dbReference>
<dbReference type="InterPro" id="IPR050109">
    <property type="entry name" value="HTH-type_TetR-like_transc_reg"/>
</dbReference>
<feature type="domain" description="HTH tetR-type" evidence="3">
    <location>
        <begin position="15"/>
        <end position="75"/>
    </location>
</feature>
<evidence type="ECO:0000313" key="4">
    <source>
        <dbReference type="EMBL" id="QIS11748.1"/>
    </source>
</evidence>
<dbReference type="PANTHER" id="PTHR30055:SF239">
    <property type="entry name" value="TRANSCRIPTIONAL REGULATORY PROTEIN"/>
    <property type="match status" value="1"/>
</dbReference>
<dbReference type="KEGG" id="nah:F5544_19400"/>
<reference evidence="4 5" key="1">
    <citation type="journal article" date="2019" name="ACS Chem. Biol.">
        <title>Identification and Mobilization of a Cryptic Antibiotic Biosynthesis Gene Locus from a Human-Pathogenic Nocardia Isolate.</title>
        <authorList>
            <person name="Herisse M."/>
            <person name="Ishida K."/>
            <person name="Porter J.L."/>
            <person name="Howden B."/>
            <person name="Hertweck C."/>
            <person name="Stinear T.P."/>
            <person name="Pidot S.J."/>
        </authorList>
    </citation>
    <scope>NUCLEOTIDE SEQUENCE [LARGE SCALE GENOMIC DNA]</scope>
    <source>
        <strain evidence="4 5">AUSMDU00012717</strain>
    </source>
</reference>
<feature type="DNA-binding region" description="H-T-H motif" evidence="2">
    <location>
        <begin position="38"/>
        <end position="57"/>
    </location>
</feature>
<proteinExistence type="predicted"/>
<keyword evidence="1 2" id="KW-0238">DNA-binding</keyword>
<gene>
    <name evidence="4" type="ORF">F5544_19400</name>
</gene>
<evidence type="ECO:0000256" key="2">
    <source>
        <dbReference type="PROSITE-ProRule" id="PRU00335"/>
    </source>
</evidence>
<dbReference type="PROSITE" id="PS50977">
    <property type="entry name" value="HTH_TETR_2"/>
    <property type="match status" value="1"/>
</dbReference>
<dbReference type="PANTHER" id="PTHR30055">
    <property type="entry name" value="HTH-TYPE TRANSCRIPTIONAL REGULATOR RUTR"/>
    <property type="match status" value="1"/>
</dbReference>
<evidence type="ECO:0000256" key="1">
    <source>
        <dbReference type="ARBA" id="ARBA00023125"/>
    </source>
</evidence>
<dbReference type="SUPFAM" id="SSF46689">
    <property type="entry name" value="Homeodomain-like"/>
    <property type="match status" value="1"/>
</dbReference>
<sequence>MAWESEVGDTMGALRTPREVWVEAGLRALAEGGVDAVRVDVLAKTLGVTRGGFYGYFANRDALLTEMLDTWERESIDDVLEQVEQAGGDALDKMRLAGRLTFESDRLLPIDLAVRDWARRDPAVAERLRRVDNRRMQLSREAIGSFCSDPDEIEARSLLAFCMAIGSHFLAADHPGRTRDQIKARASGIIFDRVHEDPATEKS</sequence>
<dbReference type="GO" id="GO:0003700">
    <property type="term" value="F:DNA-binding transcription factor activity"/>
    <property type="evidence" value="ECO:0007669"/>
    <property type="project" value="TreeGrafter"/>
</dbReference>